<dbReference type="EMBL" id="CP160091">
    <property type="protein sequence ID" value="XCS43571.1"/>
    <property type="molecule type" value="Genomic_DNA"/>
</dbReference>
<reference evidence="1" key="1">
    <citation type="submission" date="2024-06" db="EMBL/GenBank/DDBJ databases">
        <title>Vaginal Lactobacillus fatty acid response mechanisms reveal a metabolite-targeted strategy for bacterial vaginosis treatment.</title>
        <authorList>
            <person name="Zhu M."/>
            <person name="Blainey P.C."/>
            <person name="Bloom S.M."/>
            <person name="Kwon D.S."/>
        </authorList>
    </citation>
    <scope>NUCLEOTIDE SEQUENCE</scope>
    <source>
        <strain evidence="1">0809_588_1_1_BHK4</strain>
    </source>
</reference>
<dbReference type="AlphaFoldDB" id="A0AAU8NQB4"/>
<name>A0AAU8NQB4_9BIFI</name>
<evidence type="ECO:0000313" key="1">
    <source>
        <dbReference type="EMBL" id="XCS43571.1"/>
    </source>
</evidence>
<accession>A0AAU8NQB4</accession>
<organism evidence="1">
    <name type="scientific">Gardnerella piotii</name>
    <dbReference type="NCBI Taxonomy" id="2792977"/>
    <lineage>
        <taxon>Bacteria</taxon>
        <taxon>Bacillati</taxon>
        <taxon>Actinomycetota</taxon>
        <taxon>Actinomycetes</taxon>
        <taxon>Bifidobacteriales</taxon>
        <taxon>Bifidobacteriaceae</taxon>
        <taxon>Gardnerella</taxon>
    </lineage>
</organism>
<protein>
    <submittedName>
        <fullName evidence="1">Uncharacterized protein</fullName>
    </submittedName>
</protein>
<proteinExistence type="predicted"/>
<sequence>MRNPNAVYDNPRYIVDLVKKVVRVSVEKINIIDGLPKLNEITNKPDYWPDAWN</sequence>
<gene>
    <name evidence="1" type="ORF">ABZU02_00115</name>
</gene>